<dbReference type="AlphaFoldDB" id="A0A4Y9EK36"/>
<keyword evidence="6 12" id="KW-1003">Cell membrane</keyword>
<evidence type="ECO:0000256" key="12">
    <source>
        <dbReference type="RuleBase" id="RU363101"/>
    </source>
</evidence>
<name>A0A4Y9EK36_9SPHN</name>
<keyword evidence="10 12" id="KW-1133">Transmembrane helix</keyword>
<evidence type="ECO:0000256" key="9">
    <source>
        <dbReference type="ARBA" id="ARBA00022748"/>
    </source>
</evidence>
<dbReference type="NCBIfam" id="TIGR03141">
    <property type="entry name" value="cytochro_ccmD"/>
    <property type="match status" value="1"/>
</dbReference>
<evidence type="ECO:0000313" key="13">
    <source>
        <dbReference type="EMBL" id="TFU01124.1"/>
    </source>
</evidence>
<dbReference type="Pfam" id="PF04995">
    <property type="entry name" value="CcmD"/>
    <property type="match status" value="1"/>
</dbReference>
<comment type="caution">
    <text evidence="13">The sequence shown here is derived from an EMBL/GenBank/DDBJ whole genome shotgun (WGS) entry which is preliminary data.</text>
</comment>
<protein>
    <recommendedName>
        <fullName evidence="4 12">Heme exporter protein D</fullName>
    </recommendedName>
</protein>
<evidence type="ECO:0000256" key="7">
    <source>
        <dbReference type="ARBA" id="ARBA00022519"/>
    </source>
</evidence>
<proteinExistence type="inferred from homology"/>
<sequence>MTHAAFIIPAYAVTVGGLLAILLQSWVSMRRAEAAAEKLKAERRR</sequence>
<gene>
    <name evidence="13" type="primary">ccmD</name>
    <name evidence="13" type="ORF">EUV02_12500</name>
</gene>
<evidence type="ECO:0000256" key="3">
    <source>
        <dbReference type="ARBA" id="ARBA00008741"/>
    </source>
</evidence>
<evidence type="ECO:0000256" key="4">
    <source>
        <dbReference type="ARBA" id="ARBA00016461"/>
    </source>
</evidence>
<dbReference type="Proteomes" id="UP000297737">
    <property type="component" value="Unassembled WGS sequence"/>
</dbReference>
<organism evidence="13 14">
    <name type="scientific">Glacieibacterium arshaanense</name>
    <dbReference type="NCBI Taxonomy" id="2511025"/>
    <lineage>
        <taxon>Bacteria</taxon>
        <taxon>Pseudomonadati</taxon>
        <taxon>Pseudomonadota</taxon>
        <taxon>Alphaproteobacteria</taxon>
        <taxon>Sphingomonadales</taxon>
        <taxon>Sphingosinicellaceae</taxon>
        <taxon>Glacieibacterium</taxon>
    </lineage>
</organism>
<evidence type="ECO:0000256" key="11">
    <source>
        <dbReference type="ARBA" id="ARBA00023136"/>
    </source>
</evidence>
<keyword evidence="9 12" id="KW-0201">Cytochrome c-type biogenesis</keyword>
<dbReference type="InterPro" id="IPR007078">
    <property type="entry name" value="Haem_export_protD_CcmD"/>
</dbReference>
<evidence type="ECO:0000256" key="5">
    <source>
        <dbReference type="ARBA" id="ARBA00022448"/>
    </source>
</evidence>
<keyword evidence="7 12" id="KW-0997">Cell inner membrane</keyword>
<dbReference type="GO" id="GO:0015886">
    <property type="term" value="P:heme transport"/>
    <property type="evidence" value="ECO:0007669"/>
    <property type="project" value="InterPro"/>
</dbReference>
<comment type="similarity">
    <text evidence="3 12">Belongs to the CcmD/CycX/HelD family.</text>
</comment>
<evidence type="ECO:0000256" key="1">
    <source>
        <dbReference type="ARBA" id="ARBA00002442"/>
    </source>
</evidence>
<keyword evidence="8 12" id="KW-0812">Transmembrane</keyword>
<keyword evidence="5 12" id="KW-0813">Transport</keyword>
<comment type="subcellular location">
    <subcellularLocation>
        <location evidence="2 12">Cell inner membrane</location>
        <topology evidence="2 12">Single-pass membrane protein</topology>
    </subcellularLocation>
</comment>
<keyword evidence="11 12" id="KW-0472">Membrane</keyword>
<evidence type="ECO:0000256" key="6">
    <source>
        <dbReference type="ARBA" id="ARBA00022475"/>
    </source>
</evidence>
<evidence type="ECO:0000256" key="10">
    <source>
        <dbReference type="ARBA" id="ARBA00022989"/>
    </source>
</evidence>
<dbReference type="GO" id="GO:0005886">
    <property type="term" value="C:plasma membrane"/>
    <property type="evidence" value="ECO:0007669"/>
    <property type="project" value="UniProtKB-SubCell"/>
</dbReference>
<evidence type="ECO:0000256" key="2">
    <source>
        <dbReference type="ARBA" id="ARBA00004377"/>
    </source>
</evidence>
<keyword evidence="14" id="KW-1185">Reference proteome</keyword>
<comment type="function">
    <text evidence="1 12">Required for the export of heme to the periplasm for the biogenesis of c-type cytochromes.</text>
</comment>
<dbReference type="EMBL" id="SIHO01000003">
    <property type="protein sequence ID" value="TFU01124.1"/>
    <property type="molecule type" value="Genomic_DNA"/>
</dbReference>
<feature type="transmembrane region" description="Helical" evidence="12">
    <location>
        <begin position="6"/>
        <end position="23"/>
    </location>
</feature>
<evidence type="ECO:0000313" key="14">
    <source>
        <dbReference type="Proteomes" id="UP000297737"/>
    </source>
</evidence>
<accession>A0A4Y9EK36</accession>
<reference evidence="13 14" key="1">
    <citation type="submission" date="2019-02" db="EMBL/GenBank/DDBJ databases">
        <title>Polymorphobacter sp. isolated from the lake at the Tibet of China.</title>
        <authorList>
            <person name="Li A."/>
        </authorList>
    </citation>
    <scope>NUCLEOTIDE SEQUENCE [LARGE SCALE GENOMIC DNA]</scope>
    <source>
        <strain evidence="13 14">DJ1R-1</strain>
    </source>
</reference>
<dbReference type="RefSeq" id="WP_135246628.1">
    <property type="nucleotide sequence ID" value="NZ_SIHO01000003.1"/>
</dbReference>
<dbReference type="GO" id="GO:0017004">
    <property type="term" value="P:cytochrome complex assembly"/>
    <property type="evidence" value="ECO:0007669"/>
    <property type="project" value="UniProtKB-KW"/>
</dbReference>
<evidence type="ECO:0000256" key="8">
    <source>
        <dbReference type="ARBA" id="ARBA00022692"/>
    </source>
</evidence>